<dbReference type="InterPro" id="IPR050902">
    <property type="entry name" value="ABC_Transporter_SBP"/>
</dbReference>
<dbReference type="SUPFAM" id="SSF53807">
    <property type="entry name" value="Helical backbone' metal receptor"/>
    <property type="match status" value="1"/>
</dbReference>
<dbReference type="Proteomes" id="UP000317158">
    <property type="component" value="Unassembled WGS sequence"/>
</dbReference>
<dbReference type="Pfam" id="PF01497">
    <property type="entry name" value="Peripla_BP_2"/>
    <property type="match status" value="1"/>
</dbReference>
<proteinExistence type="predicted"/>
<protein>
    <submittedName>
        <fullName evidence="2">Iron ABC transporter substrate-binding protein</fullName>
    </submittedName>
</protein>
<evidence type="ECO:0000259" key="1">
    <source>
        <dbReference type="PROSITE" id="PS50983"/>
    </source>
</evidence>
<dbReference type="Gene3D" id="1.20.58.2180">
    <property type="match status" value="1"/>
</dbReference>
<reference evidence="2 3" key="1">
    <citation type="journal article" date="2019" name="Nat. Microbiol.">
        <title>Wide diversity of methane and short-chain alkane metabolisms in uncultured archaea.</title>
        <authorList>
            <person name="Borrel G."/>
            <person name="Adam P.S."/>
            <person name="McKay L.J."/>
            <person name="Chen L.X."/>
            <person name="Sierra-Garcia I.N."/>
            <person name="Sieber C.M."/>
            <person name="Letourneur Q."/>
            <person name="Ghozlane A."/>
            <person name="Andersen G.L."/>
            <person name="Li W.J."/>
            <person name="Hallam S.J."/>
            <person name="Muyzer G."/>
            <person name="de Oliveira V.M."/>
            <person name="Inskeep W.P."/>
            <person name="Banfield J.F."/>
            <person name="Gribaldo S."/>
        </authorList>
    </citation>
    <scope>NUCLEOTIDE SEQUENCE [LARGE SCALE GENOMIC DNA]</scope>
    <source>
        <strain evidence="2">NM1a</strain>
    </source>
</reference>
<name>A0A520KTF6_METT2</name>
<evidence type="ECO:0000313" key="2">
    <source>
        <dbReference type="EMBL" id="RZN65030.1"/>
    </source>
</evidence>
<dbReference type="PANTHER" id="PTHR30535:SF34">
    <property type="entry name" value="MOLYBDATE-BINDING PROTEIN MOLA"/>
    <property type="match status" value="1"/>
</dbReference>
<feature type="domain" description="Fe/B12 periplasmic-binding" evidence="1">
    <location>
        <begin position="55"/>
        <end position="322"/>
    </location>
</feature>
<gene>
    <name evidence="2" type="ORF">EF806_03020</name>
</gene>
<dbReference type="AlphaFoldDB" id="A0A520KTF6"/>
<dbReference type="PROSITE" id="PS50983">
    <property type="entry name" value="FE_B12_PBP"/>
    <property type="match status" value="1"/>
</dbReference>
<dbReference type="Gene3D" id="3.40.50.1980">
    <property type="entry name" value="Nitrogenase molybdenum iron protein domain"/>
    <property type="match status" value="2"/>
</dbReference>
<accession>A0A520KTF6</accession>
<evidence type="ECO:0000313" key="3">
    <source>
        <dbReference type="Proteomes" id="UP000317158"/>
    </source>
</evidence>
<dbReference type="PANTHER" id="PTHR30535">
    <property type="entry name" value="VITAMIN B12-BINDING PROTEIN"/>
    <property type="match status" value="1"/>
</dbReference>
<sequence length="356" mass="40782">MRKSKILLIVLVAAVALAFLAIILYQPTENLENIETETIIDMVGREVEIPLEIDRVLGTSPPTTLMIYMLAPDKLAGWSFMPNGEYIPQKYRDLPVVGGWFGTQSGNYENFIVMNPDVIFEGFHTEGDFRDTIYMRQKKFGDIPVVGVAETVDILYLKQSIQFVGKILDVENQSDELISFYDRMITMVSRRVSDIPDNEKRRVYYAEGPDGLMTDPKGSPHSQLIEICGGINIADCPLKMGYGRTEVNMEQVISWNPEIIIAGDQIFYDKIYSDPRWREIDAVKNHKVYLTPLSPFCWFDRPPGANTIIGIPWTAKILYPEKFDDIDIRDLTKEFYSKFYHYELTDEEVSQLLNGV</sequence>
<dbReference type="InterPro" id="IPR002491">
    <property type="entry name" value="ABC_transptr_periplasmic_BD"/>
</dbReference>
<organism evidence="2 3">
    <name type="scientific">Methanoliparum thermophilum</name>
    <dbReference type="NCBI Taxonomy" id="2491083"/>
    <lineage>
        <taxon>Archaea</taxon>
        <taxon>Methanobacteriati</taxon>
        <taxon>Methanobacteriota</taxon>
        <taxon>Candidatus Methanoliparia</taxon>
        <taxon>Candidatus Methanoliparales</taxon>
        <taxon>Candidatus Methanoliparaceae</taxon>
        <taxon>Candidatus Methanoliparum</taxon>
    </lineage>
</organism>
<comment type="caution">
    <text evidence="2">The sequence shown here is derived from an EMBL/GenBank/DDBJ whole genome shotgun (WGS) entry which is preliminary data.</text>
</comment>
<dbReference type="EMBL" id="RXIF01000004">
    <property type="protein sequence ID" value="RZN65030.1"/>
    <property type="molecule type" value="Genomic_DNA"/>
</dbReference>